<keyword evidence="1" id="KW-0175">Coiled coil</keyword>
<accession>A0A8X6XFY7</accession>
<dbReference type="Proteomes" id="UP000886998">
    <property type="component" value="Unassembled WGS sequence"/>
</dbReference>
<organism evidence="3 4">
    <name type="scientific">Trichonephila inaurata madagascariensis</name>
    <dbReference type="NCBI Taxonomy" id="2747483"/>
    <lineage>
        <taxon>Eukaryota</taxon>
        <taxon>Metazoa</taxon>
        <taxon>Ecdysozoa</taxon>
        <taxon>Arthropoda</taxon>
        <taxon>Chelicerata</taxon>
        <taxon>Arachnida</taxon>
        <taxon>Araneae</taxon>
        <taxon>Araneomorphae</taxon>
        <taxon>Entelegynae</taxon>
        <taxon>Araneoidea</taxon>
        <taxon>Nephilidae</taxon>
        <taxon>Trichonephila</taxon>
        <taxon>Trichonephila inaurata</taxon>
    </lineage>
</organism>
<evidence type="ECO:0000256" key="2">
    <source>
        <dbReference type="SAM" id="MobiDB-lite"/>
    </source>
</evidence>
<proteinExistence type="predicted"/>
<name>A0A8X6XFY7_9ARAC</name>
<feature type="compositionally biased region" description="Basic and acidic residues" evidence="2">
    <location>
        <begin position="370"/>
        <end position="381"/>
    </location>
</feature>
<reference evidence="3" key="1">
    <citation type="submission" date="2020-08" db="EMBL/GenBank/DDBJ databases">
        <title>Multicomponent nature underlies the extraordinary mechanical properties of spider dragline silk.</title>
        <authorList>
            <person name="Kono N."/>
            <person name="Nakamura H."/>
            <person name="Mori M."/>
            <person name="Yoshida Y."/>
            <person name="Ohtoshi R."/>
            <person name="Malay A.D."/>
            <person name="Moran D.A.P."/>
            <person name="Tomita M."/>
            <person name="Numata K."/>
            <person name="Arakawa K."/>
        </authorList>
    </citation>
    <scope>NUCLEOTIDE SEQUENCE</scope>
</reference>
<feature type="region of interest" description="Disordered" evidence="2">
    <location>
        <begin position="1"/>
        <end position="38"/>
    </location>
</feature>
<dbReference type="AlphaFoldDB" id="A0A8X6XFY7"/>
<feature type="region of interest" description="Disordered" evidence="2">
    <location>
        <begin position="365"/>
        <end position="405"/>
    </location>
</feature>
<feature type="region of interest" description="Disordered" evidence="2">
    <location>
        <begin position="232"/>
        <end position="260"/>
    </location>
</feature>
<evidence type="ECO:0000256" key="1">
    <source>
        <dbReference type="SAM" id="Coils"/>
    </source>
</evidence>
<evidence type="ECO:0000313" key="3">
    <source>
        <dbReference type="EMBL" id="GFY52509.1"/>
    </source>
</evidence>
<feature type="compositionally biased region" description="Low complexity" evidence="2">
    <location>
        <begin position="11"/>
        <end position="29"/>
    </location>
</feature>
<evidence type="ECO:0000313" key="4">
    <source>
        <dbReference type="Proteomes" id="UP000886998"/>
    </source>
</evidence>
<sequence length="405" mass="45422">MSDSDSDMDLNSENSGYSSESSRSGSPNSTISSKECRKLKNVMKRIRTVDKNIKKFESLILKHKTGAHTEGYKSSLKRSRKTRETLVRELQLLAPCTVPDCPDHFSAQAGSLNAKKNPHSEEIKSKLKSKPQKRKDSQDDFVFPKKTVRPNSPIKTPEPPKKGTPVFRNKTMQYHESRNFSEGVSFADALKGKPSKKDFPPLNVENKERQIILLLAFSLKSFSEMAKALEEDFPPLSNPSAPDEETAPSMETDSIPTEEENDATCAKLVDLRDFQLLHEARLRHHREIQQMIITGVMRGNKTAYDNLIQEIEKTSASLEDVAGELALIGTCPKPNCQIHPIVNDDLKTNLKATSQLENQLEKLNVSKSSNNDKVKNSDRSDGFTTPTKAAKKKKGFKTFWVPTHP</sequence>
<keyword evidence="4" id="KW-1185">Reference proteome</keyword>
<feature type="region of interest" description="Disordered" evidence="2">
    <location>
        <begin position="109"/>
        <end position="167"/>
    </location>
</feature>
<protein>
    <submittedName>
        <fullName evidence="3">Uncharacterized protein</fullName>
    </submittedName>
</protein>
<feature type="coiled-coil region" evidence="1">
    <location>
        <begin position="304"/>
        <end position="363"/>
    </location>
</feature>
<feature type="compositionally biased region" description="Acidic residues" evidence="2">
    <location>
        <begin position="1"/>
        <end position="10"/>
    </location>
</feature>
<gene>
    <name evidence="3" type="ORF">TNIN_364161</name>
</gene>
<dbReference type="EMBL" id="BMAV01008723">
    <property type="protein sequence ID" value="GFY52509.1"/>
    <property type="molecule type" value="Genomic_DNA"/>
</dbReference>
<comment type="caution">
    <text evidence="3">The sequence shown here is derived from an EMBL/GenBank/DDBJ whole genome shotgun (WGS) entry which is preliminary data.</text>
</comment>